<sequence length="106" mass="12185">MFCEGPRGLLEIISDRLGKYRLVSLEELQRSTAQLGEQVNRTAISCASHVEDKNMWKKVLLNNETKIRFAGLLAKCHIKLIVIDNPGSFRFMVSFCFQQHVSSEWK</sequence>
<name>A0ABV0Z0N2_9TELE</name>
<reference evidence="1 2" key="1">
    <citation type="submission" date="2021-06" db="EMBL/GenBank/DDBJ databases">
        <authorList>
            <person name="Palmer J.M."/>
        </authorList>
    </citation>
    <scope>NUCLEOTIDE SEQUENCE [LARGE SCALE GENOMIC DNA]</scope>
    <source>
        <strain evidence="1 2">AS_MEX2019</strain>
        <tissue evidence="1">Muscle</tissue>
    </source>
</reference>
<evidence type="ECO:0000313" key="1">
    <source>
        <dbReference type="EMBL" id="MEQ2299742.1"/>
    </source>
</evidence>
<proteinExistence type="predicted"/>
<dbReference type="EMBL" id="JAHRIP010048428">
    <property type="protein sequence ID" value="MEQ2299742.1"/>
    <property type="molecule type" value="Genomic_DNA"/>
</dbReference>
<comment type="caution">
    <text evidence="1">The sequence shown here is derived from an EMBL/GenBank/DDBJ whole genome shotgun (WGS) entry which is preliminary data.</text>
</comment>
<evidence type="ECO:0000313" key="2">
    <source>
        <dbReference type="Proteomes" id="UP001469553"/>
    </source>
</evidence>
<accession>A0ABV0Z0N2</accession>
<protein>
    <submittedName>
        <fullName evidence="1">Uncharacterized protein</fullName>
    </submittedName>
</protein>
<gene>
    <name evidence="1" type="ORF">AMECASPLE_018191</name>
</gene>
<organism evidence="1 2">
    <name type="scientific">Ameca splendens</name>
    <dbReference type="NCBI Taxonomy" id="208324"/>
    <lineage>
        <taxon>Eukaryota</taxon>
        <taxon>Metazoa</taxon>
        <taxon>Chordata</taxon>
        <taxon>Craniata</taxon>
        <taxon>Vertebrata</taxon>
        <taxon>Euteleostomi</taxon>
        <taxon>Actinopterygii</taxon>
        <taxon>Neopterygii</taxon>
        <taxon>Teleostei</taxon>
        <taxon>Neoteleostei</taxon>
        <taxon>Acanthomorphata</taxon>
        <taxon>Ovalentaria</taxon>
        <taxon>Atherinomorphae</taxon>
        <taxon>Cyprinodontiformes</taxon>
        <taxon>Goodeidae</taxon>
        <taxon>Ameca</taxon>
    </lineage>
</organism>
<dbReference type="Proteomes" id="UP001469553">
    <property type="component" value="Unassembled WGS sequence"/>
</dbReference>
<keyword evidence="2" id="KW-1185">Reference proteome</keyword>